<proteinExistence type="predicted"/>
<evidence type="ECO:0000259" key="1">
    <source>
        <dbReference type="Pfam" id="PF01408"/>
    </source>
</evidence>
<dbReference type="GO" id="GO:0005737">
    <property type="term" value="C:cytoplasm"/>
    <property type="evidence" value="ECO:0007669"/>
    <property type="project" value="TreeGrafter"/>
</dbReference>
<dbReference type="InterPro" id="IPR036291">
    <property type="entry name" value="NAD(P)-bd_dom_sf"/>
</dbReference>
<reference evidence="2 3" key="1">
    <citation type="submission" date="2015-01" db="EMBL/GenBank/DDBJ databases">
        <title>The Genome Sequence of Cryptococcus gattii Ram5.</title>
        <authorList>
            <consortium name="The Broad Institute Genomics Platform"/>
            <person name="Cuomo C."/>
            <person name="Litvintseva A."/>
            <person name="Chen Y."/>
            <person name="Heitman J."/>
            <person name="Sun S."/>
            <person name="Springer D."/>
            <person name="Dromer F."/>
            <person name="Young S."/>
            <person name="Zeng Q."/>
            <person name="Gargeya S."/>
            <person name="Abouelleil A."/>
            <person name="Alvarado L."/>
            <person name="Chapman S.B."/>
            <person name="Gainer-Dewar J."/>
            <person name="Goldberg J."/>
            <person name="Griggs A."/>
            <person name="Gujja S."/>
            <person name="Hansen M."/>
            <person name="Howarth C."/>
            <person name="Imamovic A."/>
            <person name="Larimer J."/>
            <person name="Murphy C."/>
            <person name="Naylor J."/>
            <person name="Pearson M."/>
            <person name="Priest M."/>
            <person name="Roberts A."/>
            <person name="Saif S."/>
            <person name="Shea T."/>
            <person name="Sykes S."/>
            <person name="Wortman J."/>
            <person name="Nusbaum C."/>
            <person name="Birren B."/>
        </authorList>
    </citation>
    <scope>NUCLEOTIDE SEQUENCE [LARGE SCALE GENOMIC DNA]</scope>
    <source>
        <strain evidence="2 3">Ram5</strain>
    </source>
</reference>
<protein>
    <recommendedName>
        <fullName evidence="1">Gfo/Idh/MocA-like oxidoreductase N-terminal domain-containing protein</fullName>
    </recommendedName>
</protein>
<organism evidence="2 3">
    <name type="scientific">Cryptococcus deuterogattii Ram5</name>
    <dbReference type="NCBI Taxonomy" id="1296110"/>
    <lineage>
        <taxon>Eukaryota</taxon>
        <taxon>Fungi</taxon>
        <taxon>Dikarya</taxon>
        <taxon>Basidiomycota</taxon>
        <taxon>Agaricomycotina</taxon>
        <taxon>Tremellomycetes</taxon>
        <taxon>Tremellales</taxon>
        <taxon>Cryptococcaceae</taxon>
        <taxon>Cryptococcus</taxon>
        <taxon>Cryptococcus gattii species complex</taxon>
    </lineage>
</organism>
<dbReference type="Proteomes" id="UP000053392">
    <property type="component" value="Unassembled WGS sequence"/>
</dbReference>
<dbReference type="GO" id="GO:0000166">
    <property type="term" value="F:nucleotide binding"/>
    <property type="evidence" value="ECO:0007669"/>
    <property type="project" value="InterPro"/>
</dbReference>
<gene>
    <name evidence="2" type="ORF">I313_04208</name>
</gene>
<dbReference type="GO" id="GO:0016491">
    <property type="term" value="F:oxidoreductase activity"/>
    <property type="evidence" value="ECO:0007669"/>
    <property type="project" value="TreeGrafter"/>
</dbReference>
<dbReference type="AlphaFoldDB" id="A0A0D0T1Z4"/>
<feature type="domain" description="Gfo/Idh/MocA-like oxidoreductase N-terminal" evidence="1">
    <location>
        <begin position="97"/>
        <end position="167"/>
    </location>
</feature>
<dbReference type="Gene3D" id="3.40.50.720">
    <property type="entry name" value="NAD(P)-binding Rossmann-like Domain"/>
    <property type="match status" value="1"/>
</dbReference>
<accession>A0A0D0T1Z4</accession>
<dbReference type="OrthoDB" id="2127032at2759"/>
<evidence type="ECO:0000313" key="3">
    <source>
        <dbReference type="Proteomes" id="UP000053392"/>
    </source>
</evidence>
<evidence type="ECO:0000313" key="2">
    <source>
        <dbReference type="EMBL" id="KIR39737.1"/>
    </source>
</evidence>
<dbReference type="SUPFAM" id="SSF51735">
    <property type="entry name" value="NAD(P)-binding Rossmann-fold domains"/>
    <property type="match status" value="1"/>
</dbReference>
<dbReference type="HOGENOM" id="CLU_039854_0_0_1"/>
<dbReference type="Pfam" id="PF01408">
    <property type="entry name" value="GFO_IDH_MocA"/>
    <property type="match status" value="1"/>
</dbReference>
<sequence length="245" mass="27573">MPVESFPPIAVGLMGTGEYTTGITPSGQSKSDKKIGVVGITMFDLRRRGKVSDIVMSGTNGGKFPEIREHFQKNIGDVYKGLDLNFRGFPETAVRNAEAYKDALRALPKGSAVIIFTPDSTHFPIASEALNLGHHVMVTKPATQKVEDHQKLIELAEEKGLVCFVEHHKRFDPAYNDARARAQKLGDFNFYSSYMSQPKFQLETFKSWAGIDSDISYYLNSHHIDAHKGHRFCHNRHCHLTWLRP</sequence>
<name>A0A0D0T1Z4_9TREE</name>
<keyword evidence="3" id="KW-1185">Reference proteome</keyword>
<dbReference type="InterPro" id="IPR000683">
    <property type="entry name" value="Gfo/Idh/MocA-like_OxRdtase_N"/>
</dbReference>
<dbReference type="GO" id="GO:0006740">
    <property type="term" value="P:NADPH regeneration"/>
    <property type="evidence" value="ECO:0007669"/>
    <property type="project" value="TreeGrafter"/>
</dbReference>
<dbReference type="PANTHER" id="PTHR42840">
    <property type="entry name" value="NAD(P)-BINDING ROSSMANN-FOLD SUPERFAMILY PROTEIN-RELATED"/>
    <property type="match status" value="1"/>
</dbReference>
<dbReference type="EMBL" id="KN847905">
    <property type="protein sequence ID" value="KIR39737.1"/>
    <property type="molecule type" value="Genomic_DNA"/>
</dbReference>
<dbReference type="PANTHER" id="PTHR42840:SF6">
    <property type="entry name" value="BINDING ROSSMANN FOLD OXIDOREDUCTASE, PUTATIVE (AFU_ORTHOLOGUE AFUA_3G11930)-RELATED"/>
    <property type="match status" value="1"/>
</dbReference>